<dbReference type="OrthoDB" id="15051at2157"/>
<protein>
    <recommendedName>
        <fullName evidence="2">Nmd3 N-terminal domain-containing protein</fullName>
    </recommendedName>
</protein>
<proteinExistence type="predicted"/>
<evidence type="ECO:0000256" key="1">
    <source>
        <dbReference type="SAM" id="MobiDB-lite"/>
    </source>
</evidence>
<sequence>MSDSERRDDRGFCPRCGDPIERPPGVDLPGAPGDADAVLCDGCYFEDFDLVDAPERVEVQVCSDCGAVQRGNRWVDVGARDYTDVAIEEVTDALGVHVDARGVEWVVDPEQVDENTIRMHTMFTGVIRGTPVEEEVTVPVYISRGTCNRCGRIAGDYWEALVQIRATDRTPTDEECERAVEIAESYIAEREAKGDRNAFITSVGRTEGGVNLKISANQMGEAIAHRVVREFGGEVSAAETLATEDSDGNELYRVTFVARLPPYTPGDVIDPADDEGPVLVRSAHGNLKGVRLTTGERYEAAYEEGIDPDARRLGTRDDGQRTTVVAVEDEHAVQVLDPETFEARTIARPDYMDPDADEVPVLRSRAGLHVLPDRDGTADDGADDG</sequence>
<gene>
    <name evidence="3" type="ORF">DP107_13235</name>
</gene>
<dbReference type="EMBL" id="QMDX01000009">
    <property type="protein sequence ID" value="TSD09950.1"/>
    <property type="molecule type" value="Genomic_DNA"/>
</dbReference>
<dbReference type="RefSeq" id="WP_144262639.1">
    <property type="nucleotide sequence ID" value="NZ_QMDX01000009.1"/>
</dbReference>
<evidence type="ECO:0000259" key="2">
    <source>
        <dbReference type="Pfam" id="PF04981"/>
    </source>
</evidence>
<evidence type="ECO:0000313" key="4">
    <source>
        <dbReference type="Proteomes" id="UP000319894"/>
    </source>
</evidence>
<feature type="compositionally biased region" description="Basic and acidic residues" evidence="1">
    <location>
        <begin position="1"/>
        <end position="12"/>
    </location>
</feature>
<name>A0A554MYV3_9EURY</name>
<reference evidence="3 4" key="1">
    <citation type="submission" date="2018-06" db="EMBL/GenBank/DDBJ databases">
        <title>Natronomonas sp. F16-60 a new haloarchaeon isolated from a solar saltern of Isla Cristina, Huelva, Spain.</title>
        <authorList>
            <person name="Duran-Viseras A."/>
            <person name="Sanchez-Porro C."/>
            <person name="Ventosa A."/>
        </authorList>
    </citation>
    <scope>NUCLEOTIDE SEQUENCE [LARGE SCALE GENOMIC DNA]</scope>
    <source>
        <strain evidence="3 4">F16-60</strain>
    </source>
</reference>
<dbReference type="Proteomes" id="UP000319894">
    <property type="component" value="Unassembled WGS sequence"/>
</dbReference>
<accession>A0A554MYV3</accession>
<evidence type="ECO:0000313" key="3">
    <source>
        <dbReference type="EMBL" id="TSD09950.1"/>
    </source>
</evidence>
<keyword evidence="4" id="KW-1185">Reference proteome</keyword>
<comment type="caution">
    <text evidence="3">The sequence shown here is derived from an EMBL/GenBank/DDBJ whole genome shotgun (WGS) entry which is preliminary data.</text>
</comment>
<feature type="region of interest" description="Disordered" evidence="1">
    <location>
        <begin position="1"/>
        <end position="30"/>
    </location>
</feature>
<dbReference type="PANTHER" id="PTHR12746:SF2">
    <property type="entry name" value="60S RIBOSOMAL EXPORT PROTEIN NMD3"/>
    <property type="match status" value="1"/>
</dbReference>
<organism evidence="3 4">
    <name type="scientific">Haloglomus irregulare</name>
    <dbReference type="NCBI Taxonomy" id="2234134"/>
    <lineage>
        <taxon>Archaea</taxon>
        <taxon>Methanobacteriati</taxon>
        <taxon>Methanobacteriota</taxon>
        <taxon>Stenosarchaea group</taxon>
        <taxon>Halobacteria</taxon>
        <taxon>Halobacteriales</taxon>
        <taxon>Natronomonadaceae</taxon>
        <taxon>Haloglomus</taxon>
    </lineage>
</organism>
<dbReference type="InParanoid" id="A0A554MYV3"/>
<dbReference type="Pfam" id="PF04981">
    <property type="entry name" value="NMD3"/>
    <property type="match status" value="1"/>
</dbReference>
<dbReference type="InterPro" id="IPR039768">
    <property type="entry name" value="Nmd3"/>
</dbReference>
<dbReference type="GO" id="GO:0043023">
    <property type="term" value="F:ribosomal large subunit binding"/>
    <property type="evidence" value="ECO:0007669"/>
    <property type="project" value="InterPro"/>
</dbReference>
<dbReference type="PANTHER" id="PTHR12746">
    <property type="entry name" value="NONSENSE-MEDIATED MRNA DECAY PROTEIN 3"/>
    <property type="match status" value="1"/>
</dbReference>
<dbReference type="FunCoup" id="A0A554MYV3">
    <property type="interactions" value="2"/>
</dbReference>
<dbReference type="AlphaFoldDB" id="A0A554MYV3"/>
<dbReference type="InterPro" id="IPR007064">
    <property type="entry name" value="Nmd3_N"/>
</dbReference>
<feature type="domain" description="Nmd3 N-terminal" evidence="2">
    <location>
        <begin position="13"/>
        <end position="260"/>
    </location>
</feature>
<dbReference type="GO" id="GO:0005737">
    <property type="term" value="C:cytoplasm"/>
    <property type="evidence" value="ECO:0007669"/>
    <property type="project" value="TreeGrafter"/>
</dbReference>